<feature type="transmembrane region" description="Helical" evidence="17">
    <location>
        <begin position="586"/>
        <end position="607"/>
    </location>
</feature>
<dbReference type="Pfam" id="PF16209">
    <property type="entry name" value="PhoLip_ATPase_N"/>
    <property type="match status" value="1"/>
</dbReference>
<feature type="transmembrane region" description="Helical" evidence="17">
    <location>
        <begin position="544"/>
        <end position="566"/>
    </location>
</feature>
<dbReference type="PANTHER" id="PTHR24092">
    <property type="entry name" value="PROBABLE PHOSPHOLIPID-TRANSPORTING ATPASE"/>
    <property type="match status" value="1"/>
</dbReference>
<dbReference type="SUPFAM" id="SSF81665">
    <property type="entry name" value="Calcium ATPase, transmembrane domain M"/>
    <property type="match status" value="1"/>
</dbReference>
<evidence type="ECO:0000313" key="23">
    <source>
        <dbReference type="Proteomes" id="UP001309876"/>
    </source>
</evidence>
<dbReference type="Pfam" id="PF16212">
    <property type="entry name" value="PhoLip_ATPase_C"/>
    <property type="match status" value="1"/>
</dbReference>
<evidence type="ECO:0000256" key="13">
    <source>
        <dbReference type="ARBA" id="ARBA00049128"/>
    </source>
</evidence>
<comment type="catalytic activity">
    <reaction evidence="12 17">
        <text>ATP + H2O + phospholipidSide 1 = ADP + phosphate + phospholipidSide 2.</text>
        <dbReference type="EC" id="7.6.2.1"/>
    </reaction>
</comment>
<dbReference type="Pfam" id="PF13246">
    <property type="entry name" value="Cation_ATPase"/>
    <property type="match status" value="1"/>
</dbReference>
<dbReference type="InterPro" id="IPR023299">
    <property type="entry name" value="ATPase_P-typ_cyto_dom_N"/>
</dbReference>
<dbReference type="SFLD" id="SFLDF00027">
    <property type="entry name" value="p-type_atpase"/>
    <property type="match status" value="1"/>
</dbReference>
<dbReference type="NCBIfam" id="TIGR01494">
    <property type="entry name" value="ATPase_P-type"/>
    <property type="match status" value="1"/>
</dbReference>
<feature type="active site" description="4-aspartylphosphate intermediate" evidence="14">
    <location>
        <position position="652"/>
    </location>
</feature>
<feature type="binding site" evidence="15">
    <location>
        <position position="652"/>
    </location>
    <ligand>
        <name>ATP</name>
        <dbReference type="ChEBI" id="CHEBI:30616"/>
    </ligand>
</feature>
<evidence type="ECO:0000256" key="3">
    <source>
        <dbReference type="ARBA" id="ARBA00008109"/>
    </source>
</evidence>
<evidence type="ECO:0000256" key="16">
    <source>
        <dbReference type="PIRSR" id="PIRSR606539-3"/>
    </source>
</evidence>
<dbReference type="EMBL" id="JAVRRJ010000006">
    <property type="protein sequence ID" value="KAK5083628.1"/>
    <property type="molecule type" value="Genomic_DNA"/>
</dbReference>
<keyword evidence="9 17" id="KW-1278">Translocase</keyword>
<dbReference type="GO" id="GO:0006892">
    <property type="term" value="P:post-Golgi vesicle-mediated transport"/>
    <property type="evidence" value="ECO:0007669"/>
    <property type="project" value="TreeGrafter"/>
</dbReference>
<keyword evidence="11 17" id="KW-0472">Membrane</keyword>
<evidence type="ECO:0000256" key="7">
    <source>
        <dbReference type="ARBA" id="ARBA00022840"/>
    </source>
</evidence>
<evidence type="ECO:0000256" key="15">
    <source>
        <dbReference type="PIRSR" id="PIRSR606539-2"/>
    </source>
</evidence>
<feature type="region of interest" description="Disordered" evidence="18">
    <location>
        <begin position="1520"/>
        <end position="1545"/>
    </location>
</feature>
<feature type="region of interest" description="Disordered" evidence="18">
    <location>
        <begin position="712"/>
        <end position="732"/>
    </location>
</feature>
<dbReference type="SUPFAM" id="SSF81653">
    <property type="entry name" value="Calcium ATPase, transduction domain A"/>
    <property type="match status" value="1"/>
</dbReference>
<dbReference type="InterPro" id="IPR032631">
    <property type="entry name" value="P-type_ATPase_N"/>
</dbReference>
<feature type="domain" description="P-type ATPase N-terminal" evidence="20">
    <location>
        <begin position="242"/>
        <end position="300"/>
    </location>
</feature>
<dbReference type="PRINTS" id="PR00119">
    <property type="entry name" value="CATATPASE"/>
</dbReference>
<evidence type="ECO:0000256" key="4">
    <source>
        <dbReference type="ARBA" id="ARBA00022692"/>
    </source>
</evidence>
<dbReference type="InterPro" id="IPR023214">
    <property type="entry name" value="HAD_sf"/>
</dbReference>
<dbReference type="InterPro" id="IPR023298">
    <property type="entry name" value="ATPase_P-typ_TM_dom_sf"/>
</dbReference>
<feature type="region of interest" description="Disordered" evidence="18">
    <location>
        <begin position="128"/>
        <end position="177"/>
    </location>
</feature>
<dbReference type="EC" id="7.6.2.1" evidence="17"/>
<dbReference type="SUPFAM" id="SSF56784">
    <property type="entry name" value="HAD-like"/>
    <property type="match status" value="1"/>
</dbReference>
<feature type="binding site" evidence="16">
    <location>
        <position position="654"/>
    </location>
    <ligand>
        <name>Mg(2+)</name>
        <dbReference type="ChEBI" id="CHEBI:18420"/>
    </ligand>
</feature>
<dbReference type="InterPro" id="IPR008250">
    <property type="entry name" value="ATPase_P-typ_transduc_dom_A_sf"/>
</dbReference>
<comment type="similarity">
    <text evidence="3 17">Belongs to the cation transport ATPase (P-type) (TC 3.A.3) family. Type IV subfamily.</text>
</comment>
<evidence type="ECO:0000259" key="19">
    <source>
        <dbReference type="Pfam" id="PF00122"/>
    </source>
</evidence>
<dbReference type="Gene3D" id="3.40.50.1000">
    <property type="entry name" value="HAD superfamily/HAD-like"/>
    <property type="match status" value="1"/>
</dbReference>
<comment type="caution">
    <text evidence="22">The sequence shown here is derived from an EMBL/GenBank/DDBJ whole genome shotgun (WGS) entry which is preliminary data.</text>
</comment>
<dbReference type="Gene3D" id="3.40.1110.10">
    <property type="entry name" value="Calcium-transporting ATPase, cytoplasmic domain N"/>
    <property type="match status" value="1"/>
</dbReference>
<feature type="transmembrane region" description="Helical" evidence="17">
    <location>
        <begin position="1353"/>
        <end position="1374"/>
    </location>
</feature>
<evidence type="ECO:0000256" key="18">
    <source>
        <dbReference type="SAM" id="MobiDB-lite"/>
    </source>
</evidence>
<feature type="compositionally biased region" description="Polar residues" evidence="18">
    <location>
        <begin position="62"/>
        <end position="80"/>
    </location>
</feature>
<keyword evidence="10 17" id="KW-1133">Transmembrane helix</keyword>
<dbReference type="GO" id="GO:0016887">
    <property type="term" value="F:ATP hydrolysis activity"/>
    <property type="evidence" value="ECO:0007669"/>
    <property type="project" value="InterPro"/>
</dbReference>
<keyword evidence="8 16" id="KW-0460">Magnesium</keyword>
<dbReference type="InterPro" id="IPR036412">
    <property type="entry name" value="HAD-like_sf"/>
</dbReference>
<keyword evidence="23" id="KW-1185">Reference proteome</keyword>
<evidence type="ECO:0000256" key="12">
    <source>
        <dbReference type="ARBA" id="ARBA00034036"/>
    </source>
</evidence>
<dbReference type="GO" id="GO:0140326">
    <property type="term" value="F:ATPase-coupled intramembrane lipid transporter activity"/>
    <property type="evidence" value="ECO:0007669"/>
    <property type="project" value="UniProtKB-EC"/>
</dbReference>
<feature type="binding site" evidence="15">
    <location>
        <position position="839"/>
    </location>
    <ligand>
        <name>ATP</name>
        <dbReference type="ChEBI" id="CHEBI:30616"/>
    </ligand>
</feature>
<feature type="binding site" evidence="16">
    <location>
        <position position="652"/>
    </location>
    <ligand>
        <name>Mg(2+)</name>
        <dbReference type="ChEBI" id="CHEBI:18420"/>
    </ligand>
</feature>
<dbReference type="GO" id="GO:0000287">
    <property type="term" value="F:magnesium ion binding"/>
    <property type="evidence" value="ECO:0007669"/>
    <property type="project" value="UniProtKB-UniRule"/>
</dbReference>
<comment type="cofactor">
    <cofactor evidence="16">
        <name>Mg(2+)</name>
        <dbReference type="ChEBI" id="CHEBI:18420"/>
    </cofactor>
</comment>
<evidence type="ECO:0000256" key="11">
    <source>
        <dbReference type="ARBA" id="ARBA00023136"/>
    </source>
</evidence>
<reference evidence="22 23" key="1">
    <citation type="submission" date="2023-08" db="EMBL/GenBank/DDBJ databases">
        <title>Black Yeasts Isolated from many extreme environments.</title>
        <authorList>
            <person name="Coleine C."/>
            <person name="Stajich J.E."/>
            <person name="Selbmann L."/>
        </authorList>
    </citation>
    <scope>NUCLEOTIDE SEQUENCE [LARGE SCALE GENOMIC DNA]</scope>
    <source>
        <strain evidence="22 23">CCFEE 5910</strain>
    </source>
</reference>
<name>A0AAN7Y9M7_9EURO</name>
<evidence type="ECO:0000256" key="10">
    <source>
        <dbReference type="ARBA" id="ARBA00022989"/>
    </source>
</evidence>
<dbReference type="Pfam" id="PF00122">
    <property type="entry name" value="E1-E2_ATPase"/>
    <property type="match status" value="1"/>
</dbReference>
<dbReference type="GO" id="GO:0045332">
    <property type="term" value="P:phospholipid translocation"/>
    <property type="evidence" value="ECO:0007669"/>
    <property type="project" value="TreeGrafter"/>
</dbReference>
<keyword evidence="7 15" id="KW-0067">ATP-binding</keyword>
<dbReference type="InterPro" id="IPR001757">
    <property type="entry name" value="P_typ_ATPase"/>
</dbReference>
<evidence type="ECO:0000256" key="1">
    <source>
        <dbReference type="ARBA" id="ARBA00004141"/>
    </source>
</evidence>
<feature type="domain" description="P-type ATPase A" evidence="19">
    <location>
        <begin position="385"/>
        <end position="460"/>
    </location>
</feature>
<dbReference type="FunFam" id="3.40.50.1000:FF:000172">
    <property type="entry name" value="Phospholipid-transporting ATPase"/>
    <property type="match status" value="1"/>
</dbReference>
<dbReference type="NCBIfam" id="TIGR01652">
    <property type="entry name" value="ATPase-Plipid"/>
    <property type="match status" value="2"/>
</dbReference>
<feature type="transmembrane region" description="Helical" evidence="17">
    <location>
        <begin position="1460"/>
        <end position="1480"/>
    </location>
</feature>
<evidence type="ECO:0000259" key="20">
    <source>
        <dbReference type="Pfam" id="PF16209"/>
    </source>
</evidence>
<sequence>MRNEARPYQTAQYTSRVMSDNRNNQNDPVAADAGRPDELTYHAQSRAAAGNAFTQGGGEASPRNSNLESQSNARLTQPSQQVQTQLAGKARVQNVAAQPSGVSLQARDRGYSLRRALFAHNIQKQNDERGSVLELTSSSSSQQYPPREDKSSKGPAVITIEDADGRGSGASPRTGVLPTIETRDRSRWPARQGQHTAGLHIAFNAIKEWLGGKFGPIQLPPTVDGRHVQVNTHSKAGPTDERTGKPHINNRIRSCKYTIWNFFPKQLVAQFGKLANFYFLIISILQLIPGLSTTGSFTTLLPLLIFVGISMAKEGYEDVRRNKFDKEENERLVLVLNESCRSNLKTTGIQDDSSNTSSHTSTRKSDLSGGRLDVTEPKHLLSSPRASAWTKIKWQDLNVGDVVLLKRDDPVPADIVLLQTAGTEGTALIETKSLDGETSLKTRKPLEIVSQNCIGEDAIVRLEADFVVEDPNLDLYKFDGRVSAAGQNFPLTSNEVVYRGSTIRNTPSAIGLIVYSGEECKIRMNANKNPRVKAPTLQAKVNRVVIIVASLVLFIAIILTIGYVFWKRTTENKSWYLQEADVPFAHILVGFIIMLNTMLPLSLYVSLEIVKVAQMFMMNDSDMYDSTTDIPMEPKTSTLNEELGQVSYIFSDKTGTLTNNSMKFRKMSIAGTAWLHDHDLRKDIKSASADLKGQKASKDKEKSYVKGIHQGDSMSEQGAHQQNLAARSLRKEEYTSTDKTDDLLRHIWQHPQSPFARKARFFILALALCHTAIPEKTTEGEIIYQAASPDEVALVTAAQDLGFIVTDRQSGTISVRILAQEDEEDALAETYQVLDVIEFSSIRKRMSILVRFPDDRICLFCKGADTVVRQLLAKADLAAKYVEDVRRRTDARKSLEAQIAVQRRSTQMSRKSLSRGIHPSLIGRQSSVSLGRRHSVRDSVDMWLKDREGEAAPPRKSGIHYTPRPSQSAPAHEATRGTPTQSSFSDDELDSLVENLNDDDVFQRCFNHIDDFATEGLRTLVYGHRFVPEDEYCEWKELYHAASTSLTDRQLKIEQVAESIERQLELTGATAIEDKLQDGVPDAIERFRRAGIRIWMLTGDKRETAINIGHSCRLIKDYSTVMVIDQEASDLASCLTQFVSDVQRGHLAHTVCVVDGQTLTAISSDFALKTLFTDLVIMADSVICCRASPAQKADLVKTIRTRVKGSVTLAIGDGANDVAMLREAHLGIGIAGKEGLQAARMSDYSIGQFRFLLKLLLVHGRWNYIRVCKYTLGTFWKEMIFYLVQATYQRWNGFTGTSLYEPWSLSMFNTLFTSLPVIFMGVFEKDLAPSTLLAVPELYKIGQQNRGFNIPLYFWWASLGAVEAMIVYFTMFSIYGEALFTRDNQLFAMGALAFSACVTLISLKLQFFELHNKSVMAAIAIFLSLGGWWLWNLILSEVYDPDNRLYNVNGGLVHSFGRNVLWWMTLILIVLEVSILEILIKVVKTIYFPNDVEVFQVYERDPEIRKRFEESSAGLLQQSLPGKTKESSLGIAREEEEQTKREAEVQDILDNRFRAMESTTVGDVMPPFGGMRKRNSWAPT</sequence>
<dbReference type="InterPro" id="IPR006539">
    <property type="entry name" value="P-type_ATPase_IV"/>
</dbReference>
<evidence type="ECO:0000256" key="5">
    <source>
        <dbReference type="ARBA" id="ARBA00022723"/>
    </source>
</evidence>
<dbReference type="GO" id="GO:0005802">
    <property type="term" value="C:trans-Golgi network"/>
    <property type="evidence" value="ECO:0007669"/>
    <property type="project" value="TreeGrafter"/>
</dbReference>
<evidence type="ECO:0000256" key="8">
    <source>
        <dbReference type="ARBA" id="ARBA00022842"/>
    </source>
</evidence>
<feature type="region of interest" description="Disordered" evidence="18">
    <location>
        <begin position="942"/>
        <end position="986"/>
    </location>
</feature>
<dbReference type="InterPro" id="IPR044492">
    <property type="entry name" value="P_typ_ATPase_HD_dom"/>
</dbReference>
<dbReference type="SFLD" id="SFLDS00003">
    <property type="entry name" value="Haloacid_Dehalogenase"/>
    <property type="match status" value="1"/>
</dbReference>
<feature type="binding site" evidence="15">
    <location>
        <position position="654"/>
    </location>
    <ligand>
        <name>ATP</name>
        <dbReference type="ChEBI" id="CHEBI:30616"/>
    </ligand>
</feature>
<dbReference type="GO" id="GO:0005886">
    <property type="term" value="C:plasma membrane"/>
    <property type="evidence" value="ECO:0007669"/>
    <property type="project" value="TreeGrafter"/>
</dbReference>
<organism evidence="22 23">
    <name type="scientific">Lithohypha guttulata</name>
    <dbReference type="NCBI Taxonomy" id="1690604"/>
    <lineage>
        <taxon>Eukaryota</taxon>
        <taxon>Fungi</taxon>
        <taxon>Dikarya</taxon>
        <taxon>Ascomycota</taxon>
        <taxon>Pezizomycotina</taxon>
        <taxon>Eurotiomycetes</taxon>
        <taxon>Chaetothyriomycetidae</taxon>
        <taxon>Chaetothyriales</taxon>
        <taxon>Trichomeriaceae</taxon>
        <taxon>Lithohypha</taxon>
    </lineage>
</organism>
<evidence type="ECO:0000256" key="6">
    <source>
        <dbReference type="ARBA" id="ARBA00022741"/>
    </source>
</evidence>
<dbReference type="SFLD" id="SFLDG00002">
    <property type="entry name" value="C1.7:_P-type_atpase_like"/>
    <property type="match status" value="1"/>
</dbReference>
<dbReference type="PANTHER" id="PTHR24092:SF174">
    <property type="entry name" value="PHOSPHOLIPID-TRANSPORTING ATPASE DNF3-RELATED"/>
    <property type="match status" value="1"/>
</dbReference>
<protein>
    <recommendedName>
        <fullName evidence="17">Phospholipid-transporting ATPase</fullName>
        <ecNumber evidence="17">7.6.2.1</ecNumber>
    </recommendedName>
</protein>
<gene>
    <name evidence="22" type="primary">DNF3</name>
    <name evidence="22" type="ORF">LTR05_006131</name>
</gene>
<evidence type="ECO:0000256" key="17">
    <source>
        <dbReference type="RuleBase" id="RU362033"/>
    </source>
</evidence>
<dbReference type="InterPro" id="IPR059000">
    <property type="entry name" value="ATPase_P-type_domA"/>
</dbReference>
<feature type="binding site" evidence="15">
    <location>
        <position position="862"/>
    </location>
    <ligand>
        <name>ATP</name>
        <dbReference type="ChEBI" id="CHEBI:30616"/>
    </ligand>
</feature>
<accession>A0AAN7Y9M7</accession>
<feature type="compositionally biased region" description="Polar residues" evidence="18">
    <location>
        <begin position="9"/>
        <end position="27"/>
    </location>
</feature>
<dbReference type="Gene3D" id="2.70.150.10">
    <property type="entry name" value="Calcium-transporting ATPase, cytoplasmic transduction domain A"/>
    <property type="match status" value="1"/>
</dbReference>
<keyword evidence="6 15" id="KW-0547">Nucleotide-binding</keyword>
<evidence type="ECO:0000256" key="14">
    <source>
        <dbReference type="PIRSR" id="PIRSR606539-1"/>
    </source>
</evidence>
<feature type="binding site" evidence="15">
    <location>
        <position position="653"/>
    </location>
    <ligand>
        <name>ATP</name>
        <dbReference type="ChEBI" id="CHEBI:30616"/>
    </ligand>
</feature>
<feature type="compositionally biased region" description="Polar residues" evidence="18">
    <location>
        <begin position="712"/>
        <end position="725"/>
    </location>
</feature>
<dbReference type="InterPro" id="IPR032630">
    <property type="entry name" value="P_typ_ATPase_c"/>
</dbReference>
<evidence type="ECO:0000313" key="22">
    <source>
        <dbReference type="EMBL" id="KAK5083628.1"/>
    </source>
</evidence>
<evidence type="ECO:0000259" key="21">
    <source>
        <dbReference type="Pfam" id="PF16212"/>
    </source>
</evidence>
<dbReference type="GO" id="GO:0005524">
    <property type="term" value="F:ATP binding"/>
    <property type="evidence" value="ECO:0007669"/>
    <property type="project" value="UniProtKB-UniRule"/>
</dbReference>
<dbReference type="InterPro" id="IPR018303">
    <property type="entry name" value="ATPase_P-typ_P_site"/>
</dbReference>
<feature type="binding site" evidence="15">
    <location>
        <position position="791"/>
    </location>
    <ligand>
        <name>ATP</name>
        <dbReference type="ChEBI" id="CHEBI:30616"/>
    </ligand>
</feature>
<comment type="catalytic activity">
    <reaction evidence="13">
        <text>a 1,2-diacyl-sn-glycero-3-phosphoethanolamine(out) + ATP + H2O = a 1,2-diacyl-sn-glycero-3-phosphoethanolamine(in) + ADP + phosphate + H(+)</text>
        <dbReference type="Rhea" id="RHEA:66132"/>
        <dbReference type="ChEBI" id="CHEBI:15377"/>
        <dbReference type="ChEBI" id="CHEBI:15378"/>
        <dbReference type="ChEBI" id="CHEBI:30616"/>
        <dbReference type="ChEBI" id="CHEBI:43474"/>
        <dbReference type="ChEBI" id="CHEBI:64612"/>
        <dbReference type="ChEBI" id="CHEBI:456216"/>
    </reaction>
    <physiologicalReaction direction="left-to-right" evidence="13">
        <dbReference type="Rhea" id="RHEA:66133"/>
    </physiologicalReaction>
</comment>
<feature type="transmembrane region" description="Helical" evidence="17">
    <location>
        <begin position="1415"/>
        <end position="1434"/>
    </location>
</feature>
<dbReference type="SUPFAM" id="SSF81660">
    <property type="entry name" value="Metal cation-transporting ATPase, ATP-binding domain N"/>
    <property type="match status" value="1"/>
</dbReference>
<dbReference type="Proteomes" id="UP001309876">
    <property type="component" value="Unassembled WGS sequence"/>
</dbReference>
<dbReference type="GO" id="GO:0032456">
    <property type="term" value="P:endocytic recycling"/>
    <property type="evidence" value="ECO:0007669"/>
    <property type="project" value="TreeGrafter"/>
</dbReference>
<feature type="transmembrane region" description="Helical" evidence="17">
    <location>
        <begin position="1386"/>
        <end position="1403"/>
    </location>
</feature>
<comment type="subcellular location">
    <subcellularLocation>
        <location evidence="2">Endomembrane system</location>
    </subcellularLocation>
    <subcellularLocation>
        <location evidence="1 17">Membrane</location>
        <topology evidence="1 17">Multi-pass membrane protein</topology>
    </subcellularLocation>
</comment>
<keyword evidence="5 16" id="KW-0479">Metal-binding</keyword>
<feature type="domain" description="P-type ATPase C-terminal" evidence="21">
    <location>
        <begin position="1239"/>
        <end position="1490"/>
    </location>
</feature>
<proteinExistence type="inferred from homology"/>
<feature type="region of interest" description="Disordered" evidence="18">
    <location>
        <begin position="346"/>
        <end position="371"/>
    </location>
</feature>
<keyword evidence="4 17" id="KW-0812">Transmembrane</keyword>
<evidence type="ECO:0000256" key="9">
    <source>
        <dbReference type="ARBA" id="ARBA00022967"/>
    </source>
</evidence>
<feature type="region of interest" description="Disordered" evidence="18">
    <location>
        <begin position="1"/>
        <end position="80"/>
    </location>
</feature>
<evidence type="ECO:0000256" key="2">
    <source>
        <dbReference type="ARBA" id="ARBA00004308"/>
    </source>
</evidence>
<dbReference type="PROSITE" id="PS00154">
    <property type="entry name" value="ATPASE_E1_E2"/>
    <property type="match status" value="1"/>
</dbReference>